<dbReference type="AlphaFoldDB" id="A0A6A6IVS6"/>
<organism evidence="9 10">
    <name type="scientific">Trematosphaeria pertusa</name>
    <dbReference type="NCBI Taxonomy" id="390896"/>
    <lineage>
        <taxon>Eukaryota</taxon>
        <taxon>Fungi</taxon>
        <taxon>Dikarya</taxon>
        <taxon>Ascomycota</taxon>
        <taxon>Pezizomycotina</taxon>
        <taxon>Dothideomycetes</taxon>
        <taxon>Pleosporomycetidae</taxon>
        <taxon>Pleosporales</taxon>
        <taxon>Massarineae</taxon>
        <taxon>Trematosphaeriaceae</taxon>
        <taxon>Trematosphaeria</taxon>
    </lineage>
</organism>
<feature type="chain" id="PRO_5025505132" evidence="8">
    <location>
        <begin position="22"/>
        <end position="688"/>
    </location>
</feature>
<evidence type="ECO:0000256" key="2">
    <source>
        <dbReference type="ARBA" id="ARBA00022645"/>
    </source>
</evidence>
<name>A0A6A6IVS6_9PLEO</name>
<evidence type="ECO:0000256" key="1">
    <source>
        <dbReference type="ARBA" id="ARBA00009431"/>
    </source>
</evidence>
<feature type="region of interest" description="Disordered" evidence="7">
    <location>
        <begin position="618"/>
        <end position="655"/>
    </location>
</feature>
<dbReference type="Gene3D" id="3.40.50.1820">
    <property type="entry name" value="alpha/beta hydrolase"/>
    <property type="match status" value="1"/>
</dbReference>
<keyword evidence="3" id="KW-0645">Protease</keyword>
<dbReference type="InterPro" id="IPR001563">
    <property type="entry name" value="Peptidase_S10"/>
</dbReference>
<reference evidence="9" key="1">
    <citation type="journal article" date="2020" name="Stud. Mycol.">
        <title>101 Dothideomycetes genomes: a test case for predicting lifestyles and emergence of pathogens.</title>
        <authorList>
            <person name="Haridas S."/>
            <person name="Albert R."/>
            <person name="Binder M."/>
            <person name="Bloem J."/>
            <person name="Labutti K."/>
            <person name="Salamov A."/>
            <person name="Andreopoulos B."/>
            <person name="Baker S."/>
            <person name="Barry K."/>
            <person name="Bills G."/>
            <person name="Bluhm B."/>
            <person name="Cannon C."/>
            <person name="Castanera R."/>
            <person name="Culley D."/>
            <person name="Daum C."/>
            <person name="Ezra D."/>
            <person name="Gonzalez J."/>
            <person name="Henrissat B."/>
            <person name="Kuo A."/>
            <person name="Liang C."/>
            <person name="Lipzen A."/>
            <person name="Lutzoni F."/>
            <person name="Magnuson J."/>
            <person name="Mondo S."/>
            <person name="Nolan M."/>
            <person name="Ohm R."/>
            <person name="Pangilinan J."/>
            <person name="Park H.-J."/>
            <person name="Ramirez L."/>
            <person name="Alfaro M."/>
            <person name="Sun H."/>
            <person name="Tritt A."/>
            <person name="Yoshinaga Y."/>
            <person name="Zwiers L.-H."/>
            <person name="Turgeon B."/>
            <person name="Goodwin S."/>
            <person name="Spatafora J."/>
            <person name="Crous P."/>
            <person name="Grigoriev I."/>
        </authorList>
    </citation>
    <scope>NUCLEOTIDE SEQUENCE</scope>
    <source>
        <strain evidence="9">CBS 122368</strain>
    </source>
</reference>
<evidence type="ECO:0000256" key="4">
    <source>
        <dbReference type="ARBA" id="ARBA00022729"/>
    </source>
</evidence>
<dbReference type="InterPro" id="IPR029058">
    <property type="entry name" value="AB_hydrolase_fold"/>
</dbReference>
<keyword evidence="2" id="KW-0121">Carboxypeptidase</keyword>
<feature type="compositionally biased region" description="Low complexity" evidence="7">
    <location>
        <begin position="624"/>
        <end position="642"/>
    </location>
</feature>
<dbReference type="GO" id="GO:0000324">
    <property type="term" value="C:fungal-type vacuole"/>
    <property type="evidence" value="ECO:0007669"/>
    <property type="project" value="TreeGrafter"/>
</dbReference>
<dbReference type="Pfam" id="PF00450">
    <property type="entry name" value="Peptidase_S10"/>
    <property type="match status" value="1"/>
</dbReference>
<evidence type="ECO:0000256" key="8">
    <source>
        <dbReference type="SAM" id="SignalP"/>
    </source>
</evidence>
<sequence>MLSRGLSLYAAIGALSGVVTAQFPPTPTGVSVLQSRIEEGISISYKESDLCETTEGVRSYSGYVHLPAGSLDDLGVQNQTYEINTFFWFFESRKDPENAPLSIWMNGGPGSSSMLGLMRENGPCYVHSDSNSTYLSEWSWNNEVNMLYLDQPVQVGLSYDTLTNVTVSSLTGSEGVEVAEFSNGVPEQNNTFYVGTYGSQNRNLTTQGTMNSARALWHFAQVWFQEFPGYKPNDNRISIATESYGGRYGPAYTAFFQEQNEKILNGTWDEQGQTHILHLDTLFIINGCIDRYVQWPAYPMMAYNNTYGIKAYNESRYEEVLDHLYGEGGCLTQIETCRNLSLAYDPTNQGFNDTVNSVCEEAETFCTENIRDPYFDTDLNYYDISAPGAASFPHPWYEGWLNQPHVQQGLGVPLNWTQSNTAVALAFRGIGDYPRPGWKEDLAYLLEEGIKVTLVYGDRDYACNWYGGELLSLAINYSNTEDFHAAGYAPVYVNDSYIGGQVRQYGNLSFTRVYEAGHEIPAYQPETAYKIFMRALFNFDIATGNISTTDYPDYSTGGPSDVYEIKNEGVKMNGSQCYVLDKDQCTSEQWESVENGSALVKNWIVVDANTSYMFPELANGTGNGTSPSGTSTATPTPSSTPSGTGGGPAASQTGAASGKLPGVMLGRNVGAAGSALLATLFGVLAVML</sequence>
<evidence type="ECO:0000313" key="9">
    <source>
        <dbReference type="EMBL" id="KAF2253720.1"/>
    </source>
</evidence>
<dbReference type="OrthoDB" id="443318at2759"/>
<dbReference type="PRINTS" id="PR00724">
    <property type="entry name" value="CRBOXYPTASEC"/>
</dbReference>
<keyword evidence="10" id="KW-1185">Reference proteome</keyword>
<dbReference type="RefSeq" id="XP_033688724.1">
    <property type="nucleotide sequence ID" value="XM_033824751.1"/>
</dbReference>
<gene>
    <name evidence="9" type="ORF">BU26DRAFT_450718</name>
</gene>
<protein>
    <submittedName>
        <fullName evidence="9">Alpha/beta-hydrolase</fullName>
    </submittedName>
</protein>
<dbReference type="GO" id="GO:0004185">
    <property type="term" value="F:serine-type carboxypeptidase activity"/>
    <property type="evidence" value="ECO:0007669"/>
    <property type="project" value="InterPro"/>
</dbReference>
<keyword evidence="5 9" id="KW-0378">Hydrolase</keyword>
<dbReference type="PANTHER" id="PTHR11802">
    <property type="entry name" value="SERINE PROTEASE FAMILY S10 SERINE CARBOXYPEPTIDASE"/>
    <property type="match status" value="1"/>
</dbReference>
<dbReference type="SUPFAM" id="SSF53474">
    <property type="entry name" value="alpha/beta-Hydrolases"/>
    <property type="match status" value="1"/>
</dbReference>
<dbReference type="PANTHER" id="PTHR11802:SF189">
    <property type="entry name" value="CARBOXYPEPTIDASE"/>
    <property type="match status" value="1"/>
</dbReference>
<keyword evidence="4 8" id="KW-0732">Signal</keyword>
<dbReference type="GO" id="GO:0006508">
    <property type="term" value="P:proteolysis"/>
    <property type="evidence" value="ECO:0007669"/>
    <property type="project" value="UniProtKB-KW"/>
</dbReference>
<dbReference type="EMBL" id="ML987191">
    <property type="protein sequence ID" value="KAF2253720.1"/>
    <property type="molecule type" value="Genomic_DNA"/>
</dbReference>
<comment type="similarity">
    <text evidence="1">Belongs to the peptidase S10 family.</text>
</comment>
<keyword evidence="6" id="KW-0325">Glycoprotein</keyword>
<dbReference type="Proteomes" id="UP000800094">
    <property type="component" value="Unassembled WGS sequence"/>
</dbReference>
<evidence type="ECO:0000256" key="7">
    <source>
        <dbReference type="SAM" id="MobiDB-lite"/>
    </source>
</evidence>
<dbReference type="GeneID" id="54578081"/>
<accession>A0A6A6IVS6</accession>
<evidence type="ECO:0000256" key="5">
    <source>
        <dbReference type="ARBA" id="ARBA00022801"/>
    </source>
</evidence>
<evidence type="ECO:0000256" key="6">
    <source>
        <dbReference type="ARBA" id="ARBA00023180"/>
    </source>
</evidence>
<evidence type="ECO:0000313" key="10">
    <source>
        <dbReference type="Proteomes" id="UP000800094"/>
    </source>
</evidence>
<evidence type="ECO:0000256" key="3">
    <source>
        <dbReference type="ARBA" id="ARBA00022670"/>
    </source>
</evidence>
<proteinExistence type="inferred from homology"/>
<feature type="signal peptide" evidence="8">
    <location>
        <begin position="1"/>
        <end position="21"/>
    </location>
</feature>